<keyword evidence="6 8" id="KW-0472">Membrane</keyword>
<evidence type="ECO:0000313" key="10">
    <source>
        <dbReference type="RefSeq" id="XP_051862048.1"/>
    </source>
</evidence>
<comment type="subcellular location">
    <subcellularLocation>
        <location evidence="1">Cell membrane</location>
    </subcellularLocation>
</comment>
<organism evidence="9 10">
    <name type="scientific">Drosophila albomicans</name>
    <name type="common">Fruit fly</name>
    <dbReference type="NCBI Taxonomy" id="7291"/>
    <lineage>
        <taxon>Eukaryota</taxon>
        <taxon>Metazoa</taxon>
        <taxon>Ecdysozoa</taxon>
        <taxon>Arthropoda</taxon>
        <taxon>Hexapoda</taxon>
        <taxon>Insecta</taxon>
        <taxon>Pterygota</taxon>
        <taxon>Neoptera</taxon>
        <taxon>Endopterygota</taxon>
        <taxon>Diptera</taxon>
        <taxon>Brachycera</taxon>
        <taxon>Muscomorpha</taxon>
        <taxon>Ephydroidea</taxon>
        <taxon>Drosophilidae</taxon>
        <taxon>Drosophila</taxon>
    </lineage>
</organism>
<keyword evidence="7" id="KW-0325">Glycoprotein</keyword>
<accession>A0A9C6WGA4</accession>
<feature type="transmembrane region" description="Helical" evidence="8">
    <location>
        <begin position="7"/>
        <end position="28"/>
    </location>
</feature>
<evidence type="ECO:0000256" key="8">
    <source>
        <dbReference type="SAM" id="Phobius"/>
    </source>
</evidence>
<dbReference type="GO" id="GO:0005737">
    <property type="term" value="C:cytoplasm"/>
    <property type="evidence" value="ECO:0007669"/>
    <property type="project" value="TreeGrafter"/>
</dbReference>
<evidence type="ECO:0000256" key="3">
    <source>
        <dbReference type="ARBA" id="ARBA00022475"/>
    </source>
</evidence>
<dbReference type="GO" id="GO:0005044">
    <property type="term" value="F:scavenger receptor activity"/>
    <property type="evidence" value="ECO:0007669"/>
    <property type="project" value="TreeGrafter"/>
</dbReference>
<reference evidence="10" key="1">
    <citation type="submission" date="2025-08" db="UniProtKB">
        <authorList>
            <consortium name="RefSeq"/>
        </authorList>
    </citation>
    <scope>IDENTIFICATION</scope>
    <source>
        <strain evidence="10">15112-1751.03</strain>
        <tissue evidence="10">Whole Adult</tissue>
    </source>
</reference>
<dbReference type="GO" id="GO:0005886">
    <property type="term" value="C:plasma membrane"/>
    <property type="evidence" value="ECO:0007669"/>
    <property type="project" value="UniProtKB-SubCell"/>
</dbReference>
<evidence type="ECO:0000256" key="4">
    <source>
        <dbReference type="ARBA" id="ARBA00022692"/>
    </source>
</evidence>
<dbReference type="Pfam" id="PF01130">
    <property type="entry name" value="CD36"/>
    <property type="match status" value="2"/>
</dbReference>
<name>A0A9C6WGA4_DROAB</name>
<dbReference type="PANTHER" id="PTHR11923:SF89">
    <property type="entry name" value="GH15894P"/>
    <property type="match status" value="1"/>
</dbReference>
<keyword evidence="9" id="KW-1185">Reference proteome</keyword>
<dbReference type="AlphaFoldDB" id="A0A9C6WGA4"/>
<dbReference type="PRINTS" id="PR01609">
    <property type="entry name" value="CD36FAMILY"/>
</dbReference>
<evidence type="ECO:0000256" key="7">
    <source>
        <dbReference type="ARBA" id="ARBA00023180"/>
    </source>
</evidence>
<evidence type="ECO:0000256" key="6">
    <source>
        <dbReference type="ARBA" id="ARBA00023136"/>
    </source>
</evidence>
<dbReference type="InterPro" id="IPR002159">
    <property type="entry name" value="CD36_fam"/>
</dbReference>
<evidence type="ECO:0000256" key="2">
    <source>
        <dbReference type="ARBA" id="ARBA00010532"/>
    </source>
</evidence>
<keyword evidence="3" id="KW-1003">Cell membrane</keyword>
<comment type="similarity">
    <text evidence="2">Belongs to the CD36 family.</text>
</comment>
<keyword evidence="5 8" id="KW-1133">Transmembrane helix</keyword>
<proteinExistence type="inferred from homology"/>
<evidence type="ECO:0000256" key="1">
    <source>
        <dbReference type="ARBA" id="ARBA00004236"/>
    </source>
</evidence>
<dbReference type="OrthoDB" id="8187528at2759"/>
<dbReference type="Proteomes" id="UP000515160">
    <property type="component" value="Chromosome 3"/>
</dbReference>
<evidence type="ECO:0000313" key="9">
    <source>
        <dbReference type="Proteomes" id="UP000515160"/>
    </source>
</evidence>
<sequence>MSKTYFCLKIVSLSLFCVLSIYLFVFAFDYDIQYDLMKTYIQFKDPMPAVDIWMNSPFGKLEIYLFNVTNSEEFLGGCHKKIRLEQIGPITYNVIGFNDILSRTEDSVTYRRNRYRHINFLPYGSVSPNILNQTIVQVNDKAILDRSNTLFSSISVYDFLHSNFDPFNNATKEREEVFTVNIGIKHGMENFFRIQTLNGEYSIKTYDRANSSSSCSINVKGAFDNSLFPPFITKNTSLNIFVSELCRVIPLHYQREETKQDLNGYRYVLQRPNEKECLPVENGKPLPKDMYDMSKCVNNDIPTAFSAPHFYGSSYNWSENFEGLNPNAEEHEAYILLLPMMGIPINNNLRFQSNMVLPDLSYLDNKLSHLSNKIMPRLWYDFEMGKLPFIVHFVMYTNILQRMVMILPPLAALWSLNKIIKIRRQFNYKTINNTYNQQKANI</sequence>
<keyword evidence="4 8" id="KW-0812">Transmembrane</keyword>
<dbReference type="RefSeq" id="XP_051862048.1">
    <property type="nucleotide sequence ID" value="XM_052006088.1"/>
</dbReference>
<evidence type="ECO:0000256" key="5">
    <source>
        <dbReference type="ARBA" id="ARBA00022989"/>
    </source>
</evidence>
<gene>
    <name evidence="10" type="primary">LOC127565767</name>
</gene>
<dbReference type="PANTHER" id="PTHR11923">
    <property type="entry name" value="SCAVENGER RECEPTOR CLASS B TYPE-1 SR-B1"/>
    <property type="match status" value="1"/>
</dbReference>
<dbReference type="GeneID" id="127565767"/>
<protein>
    <submittedName>
        <fullName evidence="10">Lysosome membrane protein 2-like isoform X1</fullName>
    </submittedName>
</protein>